<dbReference type="EMBL" id="BAAAPN010000002">
    <property type="protein sequence ID" value="GAA1743891.1"/>
    <property type="molecule type" value="Genomic_DNA"/>
</dbReference>
<organism evidence="1 2">
    <name type="scientific">Nostocoides vanveenii</name>
    <dbReference type="NCBI Taxonomy" id="330835"/>
    <lineage>
        <taxon>Bacteria</taxon>
        <taxon>Bacillati</taxon>
        <taxon>Actinomycetota</taxon>
        <taxon>Actinomycetes</taxon>
        <taxon>Micrococcales</taxon>
        <taxon>Intrasporangiaceae</taxon>
        <taxon>Nostocoides</taxon>
    </lineage>
</organism>
<evidence type="ECO:0000313" key="1">
    <source>
        <dbReference type="EMBL" id="GAA1743891.1"/>
    </source>
</evidence>
<dbReference type="RefSeq" id="WP_344060484.1">
    <property type="nucleotide sequence ID" value="NZ_BAAAPN010000002.1"/>
</dbReference>
<keyword evidence="2" id="KW-1185">Reference proteome</keyword>
<dbReference type="Proteomes" id="UP001501475">
    <property type="component" value="Unassembled WGS sequence"/>
</dbReference>
<evidence type="ECO:0000313" key="2">
    <source>
        <dbReference type="Proteomes" id="UP001501475"/>
    </source>
</evidence>
<reference evidence="2" key="1">
    <citation type="journal article" date="2019" name="Int. J. Syst. Evol. Microbiol.">
        <title>The Global Catalogue of Microorganisms (GCM) 10K type strain sequencing project: providing services to taxonomists for standard genome sequencing and annotation.</title>
        <authorList>
            <consortium name="The Broad Institute Genomics Platform"/>
            <consortium name="The Broad Institute Genome Sequencing Center for Infectious Disease"/>
            <person name="Wu L."/>
            <person name="Ma J."/>
        </authorList>
    </citation>
    <scope>NUCLEOTIDE SEQUENCE [LARGE SCALE GENOMIC DNA]</scope>
    <source>
        <strain evidence="2">JCM 15591</strain>
    </source>
</reference>
<proteinExistence type="predicted"/>
<accession>A0ABP4W090</accession>
<protein>
    <submittedName>
        <fullName evidence="1">Uncharacterized protein</fullName>
    </submittedName>
</protein>
<comment type="caution">
    <text evidence="1">The sequence shown here is derived from an EMBL/GenBank/DDBJ whole genome shotgun (WGS) entry which is preliminary data.</text>
</comment>
<gene>
    <name evidence="1" type="ORF">GCM10009810_00760</name>
</gene>
<name>A0ABP4W090_9MICO</name>
<sequence length="59" mass="6693">MLRKLQEEQIFNVAAAPDGDGGRLVTFADYSQAGFTQTPELADLLRRRMDQDKPPRDRS</sequence>